<dbReference type="FunFam" id="3.90.226.10:FF:000017">
    <property type="entry name" value="Propionyl-CoA carboxylase subunit beta 5"/>
    <property type="match status" value="1"/>
</dbReference>
<evidence type="ECO:0000259" key="10">
    <source>
        <dbReference type="PROSITE" id="PS50989"/>
    </source>
</evidence>
<accession>A0A7S0BRD2</accession>
<feature type="domain" description="CoA carboxyltransferase N-terminal" evidence="9">
    <location>
        <begin position="21"/>
        <end position="271"/>
    </location>
</feature>
<dbReference type="GO" id="GO:0004658">
    <property type="term" value="F:propionyl-CoA carboxylase activity"/>
    <property type="evidence" value="ECO:0007669"/>
    <property type="project" value="UniProtKB-EC"/>
</dbReference>
<dbReference type="SUPFAM" id="SSF52096">
    <property type="entry name" value="ClpP/crotonase"/>
    <property type="match status" value="2"/>
</dbReference>
<dbReference type="EC" id="6.4.1.3" evidence="3"/>
<dbReference type="PROSITE" id="PS50980">
    <property type="entry name" value="COA_CT_NTER"/>
    <property type="match status" value="1"/>
</dbReference>
<comment type="pathway">
    <text evidence="1">Metabolic intermediate metabolism; propanoyl-CoA degradation; succinyl-CoA from propanoyl-CoA: step 1/3.</text>
</comment>
<proteinExistence type="inferred from homology"/>
<evidence type="ECO:0000256" key="8">
    <source>
        <dbReference type="ARBA" id="ARBA00049495"/>
    </source>
</evidence>
<evidence type="ECO:0000256" key="1">
    <source>
        <dbReference type="ARBA" id="ARBA00005060"/>
    </source>
</evidence>
<dbReference type="Pfam" id="PF01039">
    <property type="entry name" value="Carboxyl_trans"/>
    <property type="match status" value="1"/>
</dbReference>
<dbReference type="PROSITE" id="PS50989">
    <property type="entry name" value="COA_CT_CTER"/>
    <property type="match status" value="1"/>
</dbReference>
<protein>
    <recommendedName>
        <fullName evidence="5">Propionyl-CoA carboxylase beta chain, mitochondrial</fullName>
        <ecNumber evidence="3">6.4.1.3</ecNumber>
    </recommendedName>
    <alternativeName>
        <fullName evidence="6">Propanoyl-CoA:carbon dioxide ligase subunit beta</fullName>
    </alternativeName>
</protein>
<evidence type="ECO:0000256" key="4">
    <source>
        <dbReference type="ARBA" id="ARBA00038567"/>
    </source>
</evidence>
<evidence type="ECO:0000259" key="9">
    <source>
        <dbReference type="PROSITE" id="PS50980"/>
    </source>
</evidence>
<dbReference type="PANTHER" id="PTHR43842:SF2">
    <property type="entry name" value="PROPIONYL-COA CARBOXYLASE BETA CHAIN, MITOCHONDRIAL"/>
    <property type="match status" value="1"/>
</dbReference>
<dbReference type="PANTHER" id="PTHR43842">
    <property type="entry name" value="PROPIONYL-COA CARBOXYLASE BETA CHAIN"/>
    <property type="match status" value="1"/>
</dbReference>
<sequence>MRHSGLARAVAAELVSESRGRLSVGDRLESLRAQALAGGGKNKLEKQHAKGKLSARERVSLLMDGGRFQEVDQLVTPDTSAGIPGDGVVAGRGKVHGRDVMAFANDFTVHGGTLSSSNAQKICKIMDRAREIGCPIVGMNDSGGARIQEGVASLAGYAEVFRRNVQLSGVVPQISLIMGPCAGGAVYSPALTDFTLMVKGTSHMFVTGPDVIKEVLMEDVSMEKLGGAKTHSSRTGVAHFTANNDLEAINSTRELLYFLPSNWQAPPPLDEISAIHPIEQEDPFLDRIVPADPDQPYDMVELVERIVDRGVLMQVHEDWAKNIITGFARVGGHSVGVVANQPHHMAGVLDIDASRKAARFVRFCDAFSIPLLTFVDVPGFLPGCGQEWNGIIHHGAKLLYAYAEATTPKITIITRKAYGGAYCVMSSKHLNGDYNYAWPSAEIAVMGAKGAVKILYGKKGGDLDKKLKDYEEQYSNPFEAASRGFIDGIITPSKTRALIAADLESLANKDGTRMVLPTPAKKHGSIPL</sequence>
<dbReference type="Gene3D" id="3.90.226.10">
    <property type="entry name" value="2-enoyl-CoA Hydratase, Chain A, domain 1"/>
    <property type="match status" value="2"/>
</dbReference>
<dbReference type="InterPro" id="IPR051047">
    <property type="entry name" value="AccD/PCCB"/>
</dbReference>
<comment type="similarity">
    <text evidence="2">Belongs to the AccD/PCCB family.</text>
</comment>
<dbReference type="InterPro" id="IPR034733">
    <property type="entry name" value="AcCoA_carboxyl_beta"/>
</dbReference>
<organism evidence="11">
    <name type="scientific">Rhodosorus marinus</name>
    <dbReference type="NCBI Taxonomy" id="101924"/>
    <lineage>
        <taxon>Eukaryota</taxon>
        <taxon>Rhodophyta</taxon>
        <taxon>Stylonematophyceae</taxon>
        <taxon>Stylonematales</taxon>
        <taxon>Stylonemataceae</taxon>
        <taxon>Rhodosorus</taxon>
    </lineage>
</organism>
<dbReference type="InterPro" id="IPR011762">
    <property type="entry name" value="COA_CT_N"/>
</dbReference>
<evidence type="ECO:0000256" key="6">
    <source>
        <dbReference type="ARBA" id="ARBA00042797"/>
    </source>
</evidence>
<feature type="domain" description="CoA carboxyltransferase C-terminal" evidence="10">
    <location>
        <begin position="277"/>
        <end position="505"/>
    </location>
</feature>
<dbReference type="AlphaFoldDB" id="A0A7S0BRD2"/>
<evidence type="ECO:0000256" key="7">
    <source>
        <dbReference type="ARBA" id="ARBA00048208"/>
    </source>
</evidence>
<dbReference type="GO" id="GO:0009062">
    <property type="term" value="P:fatty acid catabolic process"/>
    <property type="evidence" value="ECO:0007669"/>
    <property type="project" value="UniProtKB-ARBA"/>
</dbReference>
<comment type="catalytic activity">
    <reaction evidence="7">
        <text>butanoyl-CoA + hydrogencarbonate + ATP = (2S)-ethylmalonyl-CoA + ADP + phosphate + H(+)</text>
        <dbReference type="Rhea" id="RHEA:59520"/>
        <dbReference type="ChEBI" id="CHEBI:15378"/>
        <dbReference type="ChEBI" id="CHEBI:17544"/>
        <dbReference type="ChEBI" id="CHEBI:30616"/>
        <dbReference type="ChEBI" id="CHEBI:43474"/>
        <dbReference type="ChEBI" id="CHEBI:57371"/>
        <dbReference type="ChEBI" id="CHEBI:60909"/>
        <dbReference type="ChEBI" id="CHEBI:456216"/>
    </reaction>
    <physiologicalReaction direction="left-to-right" evidence="7">
        <dbReference type="Rhea" id="RHEA:59521"/>
    </physiologicalReaction>
</comment>
<dbReference type="InterPro" id="IPR029045">
    <property type="entry name" value="ClpP/crotonase-like_dom_sf"/>
</dbReference>
<reference evidence="11" key="1">
    <citation type="submission" date="2021-01" db="EMBL/GenBank/DDBJ databases">
        <authorList>
            <person name="Corre E."/>
            <person name="Pelletier E."/>
            <person name="Niang G."/>
            <person name="Scheremetjew M."/>
            <person name="Finn R."/>
            <person name="Kale V."/>
            <person name="Holt S."/>
            <person name="Cochrane G."/>
            <person name="Meng A."/>
            <person name="Brown T."/>
            <person name="Cohen L."/>
        </authorList>
    </citation>
    <scope>NUCLEOTIDE SEQUENCE</scope>
    <source>
        <strain evidence="11">UTEX LB 2760</strain>
    </source>
</reference>
<comment type="subunit">
    <text evidence="4">The holoenzyme is a dodecamer composed of 6 PCCA/alpha subunits and 6 PCCB/beta subunits.</text>
</comment>
<name>A0A7S0BRD2_9RHOD</name>
<gene>
    <name evidence="11" type="ORF">RMAR0315_LOCUS11408</name>
</gene>
<evidence type="ECO:0000256" key="3">
    <source>
        <dbReference type="ARBA" id="ARBA00013050"/>
    </source>
</evidence>
<evidence type="ECO:0000256" key="5">
    <source>
        <dbReference type="ARBA" id="ARBA00041138"/>
    </source>
</evidence>
<dbReference type="EMBL" id="HBEK01020914">
    <property type="protein sequence ID" value="CAD8401404.1"/>
    <property type="molecule type" value="Transcribed_RNA"/>
</dbReference>
<evidence type="ECO:0000256" key="2">
    <source>
        <dbReference type="ARBA" id="ARBA00006102"/>
    </source>
</evidence>
<comment type="catalytic activity">
    <reaction evidence="8">
        <text>propanoyl-CoA + hydrogencarbonate + ATP = (S)-methylmalonyl-CoA + ADP + phosphate + H(+)</text>
        <dbReference type="Rhea" id="RHEA:23720"/>
        <dbReference type="ChEBI" id="CHEBI:15378"/>
        <dbReference type="ChEBI" id="CHEBI:17544"/>
        <dbReference type="ChEBI" id="CHEBI:30616"/>
        <dbReference type="ChEBI" id="CHEBI:43474"/>
        <dbReference type="ChEBI" id="CHEBI:57327"/>
        <dbReference type="ChEBI" id="CHEBI:57392"/>
        <dbReference type="ChEBI" id="CHEBI:456216"/>
        <dbReference type="EC" id="6.4.1.3"/>
    </reaction>
    <physiologicalReaction direction="left-to-right" evidence="8">
        <dbReference type="Rhea" id="RHEA:23721"/>
    </physiologicalReaction>
</comment>
<evidence type="ECO:0000313" key="11">
    <source>
        <dbReference type="EMBL" id="CAD8401404.1"/>
    </source>
</evidence>
<dbReference type="FunFam" id="3.90.226.10:FF:000016">
    <property type="entry name" value="Propionyl-CoA carboxylase, beta subunit"/>
    <property type="match status" value="1"/>
</dbReference>
<dbReference type="InterPro" id="IPR011763">
    <property type="entry name" value="COA_CT_C"/>
</dbReference>